<dbReference type="OrthoDB" id="40399at2157"/>
<evidence type="ECO:0000259" key="2">
    <source>
        <dbReference type="Pfam" id="PF13938"/>
    </source>
</evidence>
<dbReference type="InterPro" id="IPR007161">
    <property type="entry name" value="DUF364"/>
</dbReference>
<feature type="domain" description="Putative heavy-metal chelation" evidence="1">
    <location>
        <begin position="102"/>
        <end position="241"/>
    </location>
</feature>
<keyword evidence="3" id="KW-0547">Nucleotide-binding</keyword>
<name>A0A4P2VBT0_9ARCH</name>
<accession>A0A4P2VBT0</accession>
<sequence length="249" mass="26334">MLLEDIIEELGRTARGRVKEAVVGLGYTVVVMDDGSAGLSHTPTEDAAHECENNPLAGGIAGMEWRDVAALASGDHPILSALGVAALNAAASRLADSYPGGDLMDHLAVRRGERACMVGYIPPIARRMREMGAEVTVMDFRPVEDPGYRPWWASEVLMGRCDVVVLSGATLVNKTMGRLLELSSGARVRAVVGPSTVIAPSTFRRLGVNVLAGTRIRDPGRVLRIVAEGGGTRTMYSTGAAEKVVAVLD</sequence>
<keyword evidence="3" id="KW-0067">ATP-binding</keyword>
<evidence type="ECO:0000259" key="1">
    <source>
        <dbReference type="Pfam" id="PF04016"/>
    </source>
</evidence>
<dbReference type="AlphaFoldDB" id="A0A4P2VBT0"/>
<evidence type="ECO:0000313" key="3">
    <source>
        <dbReference type="EMBL" id="BBE41989.1"/>
    </source>
</evidence>
<dbReference type="GO" id="GO:0005524">
    <property type="term" value="F:ATP binding"/>
    <property type="evidence" value="ECO:0007669"/>
    <property type="project" value="UniProtKB-KW"/>
</dbReference>
<keyword evidence="4" id="KW-1185">Reference proteome</keyword>
<protein>
    <submittedName>
        <fullName evidence="3">Molybdenum transport ATP-binding protein ModC</fullName>
    </submittedName>
</protein>
<dbReference type="Gene3D" id="3.30.390.100">
    <property type="match status" value="1"/>
</dbReference>
<dbReference type="Proteomes" id="UP000509448">
    <property type="component" value="Chromosome"/>
</dbReference>
<reference evidence="3 4" key="1">
    <citation type="journal article" date="2019" name="ISME J.">
        <title>Isolation and characterization of a thermophilic sulfur- and iron-reducing thaumarchaeote from a terrestrial acidic hot spring.</title>
        <authorList>
            <person name="Kato S."/>
            <person name="Itoh T."/>
            <person name="Yuki M."/>
            <person name="Nagamori M."/>
            <person name="Ohnishi M."/>
            <person name="Uematsu K."/>
            <person name="Suzuki K."/>
            <person name="Takashina T."/>
            <person name="Ohkuma M."/>
        </authorList>
    </citation>
    <scope>NUCLEOTIDE SEQUENCE [LARGE SCALE GENOMIC DNA]</scope>
    <source>
        <strain evidence="3 4">NAS-02</strain>
    </source>
</reference>
<dbReference type="InterPro" id="IPR025251">
    <property type="entry name" value="DUF4213"/>
</dbReference>
<dbReference type="RefSeq" id="WP_174448271.1">
    <property type="nucleotide sequence ID" value="NZ_AP018732.1"/>
</dbReference>
<evidence type="ECO:0000313" key="4">
    <source>
        <dbReference type="Proteomes" id="UP000509448"/>
    </source>
</evidence>
<feature type="domain" description="DUF4213" evidence="2">
    <location>
        <begin position="14"/>
        <end position="90"/>
    </location>
</feature>
<dbReference type="Pfam" id="PF04016">
    <property type="entry name" value="DUF364"/>
    <property type="match status" value="1"/>
</dbReference>
<dbReference type="SUPFAM" id="SSF159713">
    <property type="entry name" value="Dhaf3308-like"/>
    <property type="match status" value="1"/>
</dbReference>
<dbReference type="Pfam" id="PF13938">
    <property type="entry name" value="DUF4213"/>
    <property type="match status" value="1"/>
</dbReference>
<gene>
    <name evidence="3" type="ORF">NAS2_0600</name>
</gene>
<dbReference type="KEGG" id="ccai:NAS2_0600"/>
<proteinExistence type="predicted"/>
<organism evidence="3 4">
    <name type="scientific">Conexivisphaera calida</name>
    <dbReference type="NCBI Taxonomy" id="1874277"/>
    <lineage>
        <taxon>Archaea</taxon>
        <taxon>Nitrososphaerota</taxon>
        <taxon>Conexivisphaeria</taxon>
        <taxon>Conexivisphaerales</taxon>
        <taxon>Conexivisphaeraceae</taxon>
        <taxon>Conexivisphaera</taxon>
    </lineage>
</organism>
<dbReference type="Gene3D" id="3.40.50.11590">
    <property type="match status" value="1"/>
</dbReference>
<dbReference type="EMBL" id="AP018732">
    <property type="protein sequence ID" value="BBE41989.1"/>
    <property type="molecule type" value="Genomic_DNA"/>
</dbReference>
<dbReference type="GeneID" id="55584416"/>